<dbReference type="Proteomes" id="UP000724874">
    <property type="component" value="Unassembled WGS sequence"/>
</dbReference>
<feature type="compositionally biased region" description="Polar residues" evidence="10">
    <location>
        <begin position="282"/>
        <end position="291"/>
    </location>
</feature>
<evidence type="ECO:0000256" key="3">
    <source>
        <dbReference type="ARBA" id="ARBA00022443"/>
    </source>
</evidence>
<dbReference type="InterPro" id="IPR036028">
    <property type="entry name" value="SH3-like_dom_sf"/>
</dbReference>
<keyword evidence="8 11" id="KW-0472">Membrane</keyword>
<keyword evidence="6 11" id="KW-1133">Transmembrane helix</keyword>
<dbReference type="InterPro" id="IPR035522">
    <property type="entry name" value="Sho1_SH3"/>
</dbReference>
<feature type="transmembrane region" description="Helical" evidence="11">
    <location>
        <begin position="94"/>
        <end position="115"/>
    </location>
</feature>
<evidence type="ECO:0000256" key="11">
    <source>
        <dbReference type="SAM" id="Phobius"/>
    </source>
</evidence>
<keyword evidence="4" id="KW-1003">Cell membrane</keyword>
<feature type="transmembrane region" description="Helical" evidence="11">
    <location>
        <begin position="127"/>
        <end position="147"/>
    </location>
</feature>
<dbReference type="Gene3D" id="2.30.30.40">
    <property type="entry name" value="SH3 Domains"/>
    <property type="match status" value="1"/>
</dbReference>
<dbReference type="PRINTS" id="PR00452">
    <property type="entry name" value="SH3DOMAIN"/>
</dbReference>
<gene>
    <name evidence="13" type="ORF">CPB84DRAFT_1852708</name>
</gene>
<evidence type="ECO:0000259" key="12">
    <source>
        <dbReference type="PROSITE" id="PS50002"/>
    </source>
</evidence>
<keyword evidence="14" id="KW-1185">Reference proteome</keyword>
<name>A0A9P5TG88_GYMJU</name>
<evidence type="ECO:0000256" key="4">
    <source>
        <dbReference type="ARBA" id="ARBA00022475"/>
    </source>
</evidence>
<feature type="domain" description="SH3" evidence="12">
    <location>
        <begin position="418"/>
        <end position="477"/>
    </location>
</feature>
<keyword evidence="5 11" id="KW-0812">Transmembrane</keyword>
<feature type="compositionally biased region" description="Low complexity" evidence="10">
    <location>
        <begin position="319"/>
        <end position="354"/>
    </location>
</feature>
<accession>A0A9P5TG88</accession>
<evidence type="ECO:0000256" key="9">
    <source>
        <dbReference type="PROSITE-ProRule" id="PRU00192"/>
    </source>
</evidence>
<sequence>MESQGYAASASERPISEGVGPEEPHQHAQVLEPPTSAVYGSDRMNGGSGYAGPPPLPEGWWKTGGETFLLIAWLTSLVATAVVAATINGPSVRILWFAVIIQTYTTFLVLQVLINPEPHPYTTADDLYGTQIALLATLACVFAVIGVDGNIYSGIASQQAAGAGWLLVAMTDLLWILYFTSPVDAPFARVARGVGRGFGGGDGDAAGVGESGGGRGGGALGMGSAGFTFGFGRGGIGATGKVVPKSRKSLGARTRLSGVYEYQPEFAVWDSERGDGACGHELQQQQPSSGGHSMLQKKRRSASGRWSSHTPGSGRDSHPNPNINTNTNTNINANVPPTTATATTNPNPNPNFNTLSTTRETVLSKGEGTLRPESGSTGTGTQIPFGGTAATQREGVAPPMSPAPIPEESKDALRLDPDAKWRAQAMFEYKGSKEDPQELVFKKGEILLIYDKSGKWWEAKNAAGKKGIVPSNYLQLL</sequence>
<dbReference type="InterPro" id="IPR001452">
    <property type="entry name" value="SH3_domain"/>
</dbReference>
<feature type="region of interest" description="Disordered" evidence="10">
    <location>
        <begin position="276"/>
        <end position="387"/>
    </location>
</feature>
<dbReference type="Pfam" id="PF00018">
    <property type="entry name" value="SH3_1"/>
    <property type="match status" value="1"/>
</dbReference>
<keyword evidence="3 9" id="KW-0728">SH3 domain</keyword>
<reference evidence="13" key="1">
    <citation type="submission" date="2020-11" db="EMBL/GenBank/DDBJ databases">
        <authorList>
            <consortium name="DOE Joint Genome Institute"/>
            <person name="Ahrendt S."/>
            <person name="Riley R."/>
            <person name="Andreopoulos W."/>
            <person name="LaButti K."/>
            <person name="Pangilinan J."/>
            <person name="Ruiz-duenas F.J."/>
            <person name="Barrasa J.M."/>
            <person name="Sanchez-Garcia M."/>
            <person name="Camarero S."/>
            <person name="Miyauchi S."/>
            <person name="Serrano A."/>
            <person name="Linde D."/>
            <person name="Babiker R."/>
            <person name="Drula E."/>
            <person name="Ayuso-Fernandez I."/>
            <person name="Pacheco R."/>
            <person name="Padilla G."/>
            <person name="Ferreira P."/>
            <person name="Barriuso J."/>
            <person name="Kellner H."/>
            <person name="Castanera R."/>
            <person name="Alfaro M."/>
            <person name="Ramirez L."/>
            <person name="Pisabarro A.G."/>
            <person name="Kuo A."/>
            <person name="Tritt A."/>
            <person name="Lipzen A."/>
            <person name="He G."/>
            <person name="Yan M."/>
            <person name="Ng V."/>
            <person name="Cullen D."/>
            <person name="Martin F."/>
            <person name="Rosso M.-N."/>
            <person name="Henrissat B."/>
            <person name="Hibbett D."/>
            <person name="Martinez A.T."/>
            <person name="Grigoriev I.V."/>
        </authorList>
    </citation>
    <scope>NUCLEOTIDE SEQUENCE</scope>
    <source>
        <strain evidence="13">AH 44721</strain>
    </source>
</reference>
<organism evidence="13 14">
    <name type="scientific">Gymnopilus junonius</name>
    <name type="common">Spectacular rustgill mushroom</name>
    <name type="synonym">Gymnopilus spectabilis subsp. junonius</name>
    <dbReference type="NCBI Taxonomy" id="109634"/>
    <lineage>
        <taxon>Eukaryota</taxon>
        <taxon>Fungi</taxon>
        <taxon>Dikarya</taxon>
        <taxon>Basidiomycota</taxon>
        <taxon>Agaricomycotina</taxon>
        <taxon>Agaricomycetes</taxon>
        <taxon>Agaricomycetidae</taxon>
        <taxon>Agaricales</taxon>
        <taxon>Agaricineae</taxon>
        <taxon>Hymenogastraceae</taxon>
        <taxon>Gymnopilus</taxon>
    </lineage>
</organism>
<dbReference type="SUPFAM" id="SSF50044">
    <property type="entry name" value="SH3-domain"/>
    <property type="match status" value="1"/>
</dbReference>
<evidence type="ECO:0000256" key="2">
    <source>
        <dbReference type="ARBA" id="ARBA00009739"/>
    </source>
</evidence>
<evidence type="ECO:0000256" key="10">
    <source>
        <dbReference type="SAM" id="MobiDB-lite"/>
    </source>
</evidence>
<keyword evidence="7" id="KW-0346">Stress response</keyword>
<evidence type="ECO:0000313" key="13">
    <source>
        <dbReference type="EMBL" id="KAF8877317.1"/>
    </source>
</evidence>
<evidence type="ECO:0000256" key="6">
    <source>
        <dbReference type="ARBA" id="ARBA00022989"/>
    </source>
</evidence>
<evidence type="ECO:0000313" key="14">
    <source>
        <dbReference type="Proteomes" id="UP000724874"/>
    </source>
</evidence>
<protein>
    <recommendedName>
        <fullName evidence="12">SH3 domain-containing protein</fullName>
    </recommendedName>
</protein>
<dbReference type="AlphaFoldDB" id="A0A9P5TG88"/>
<dbReference type="EMBL" id="JADNYJ010000172">
    <property type="protein sequence ID" value="KAF8877317.1"/>
    <property type="molecule type" value="Genomic_DNA"/>
</dbReference>
<comment type="similarity">
    <text evidence="2">Belongs to the SHO1 family.</text>
</comment>
<evidence type="ECO:0000256" key="8">
    <source>
        <dbReference type="ARBA" id="ARBA00023136"/>
    </source>
</evidence>
<evidence type="ECO:0000256" key="5">
    <source>
        <dbReference type="ARBA" id="ARBA00022692"/>
    </source>
</evidence>
<comment type="caution">
    <text evidence="13">The sequence shown here is derived from an EMBL/GenBank/DDBJ whole genome shotgun (WGS) entry which is preliminary data.</text>
</comment>
<evidence type="ECO:0000256" key="7">
    <source>
        <dbReference type="ARBA" id="ARBA00023016"/>
    </source>
</evidence>
<dbReference type="SMART" id="SM00326">
    <property type="entry name" value="SH3"/>
    <property type="match status" value="1"/>
</dbReference>
<feature type="region of interest" description="Disordered" evidence="10">
    <location>
        <begin position="1"/>
        <end position="32"/>
    </location>
</feature>
<comment type="subcellular location">
    <subcellularLocation>
        <location evidence="1">Cell membrane</location>
        <topology evidence="1">Multi-pass membrane protein</topology>
    </subcellularLocation>
</comment>
<evidence type="ECO:0000256" key="1">
    <source>
        <dbReference type="ARBA" id="ARBA00004651"/>
    </source>
</evidence>
<dbReference type="PROSITE" id="PS50002">
    <property type="entry name" value="SH3"/>
    <property type="match status" value="1"/>
</dbReference>
<dbReference type="CDD" id="cd11855">
    <property type="entry name" value="SH3_Sho1p"/>
    <property type="match status" value="1"/>
</dbReference>
<feature type="transmembrane region" description="Helical" evidence="11">
    <location>
        <begin position="159"/>
        <end position="179"/>
    </location>
</feature>
<proteinExistence type="inferred from homology"/>
<feature type="transmembrane region" description="Helical" evidence="11">
    <location>
        <begin position="67"/>
        <end position="87"/>
    </location>
</feature>
<dbReference type="GO" id="GO:0005886">
    <property type="term" value="C:plasma membrane"/>
    <property type="evidence" value="ECO:0007669"/>
    <property type="project" value="UniProtKB-SubCell"/>
</dbReference>
<dbReference type="OrthoDB" id="5983572at2759"/>